<evidence type="ECO:0000256" key="1">
    <source>
        <dbReference type="SAM" id="MobiDB-lite"/>
    </source>
</evidence>
<name>A0A445B6Q9_ARAHY</name>
<organism evidence="2 3">
    <name type="scientific">Arachis hypogaea</name>
    <name type="common">Peanut</name>
    <dbReference type="NCBI Taxonomy" id="3818"/>
    <lineage>
        <taxon>Eukaryota</taxon>
        <taxon>Viridiplantae</taxon>
        <taxon>Streptophyta</taxon>
        <taxon>Embryophyta</taxon>
        <taxon>Tracheophyta</taxon>
        <taxon>Spermatophyta</taxon>
        <taxon>Magnoliopsida</taxon>
        <taxon>eudicotyledons</taxon>
        <taxon>Gunneridae</taxon>
        <taxon>Pentapetalae</taxon>
        <taxon>rosids</taxon>
        <taxon>fabids</taxon>
        <taxon>Fabales</taxon>
        <taxon>Fabaceae</taxon>
        <taxon>Papilionoideae</taxon>
        <taxon>50 kb inversion clade</taxon>
        <taxon>dalbergioids sensu lato</taxon>
        <taxon>Dalbergieae</taxon>
        <taxon>Pterocarpus clade</taxon>
        <taxon>Arachis</taxon>
    </lineage>
</organism>
<dbReference type="EMBL" id="SDMP01000010">
    <property type="protein sequence ID" value="RYR34343.1"/>
    <property type="molecule type" value="Genomic_DNA"/>
</dbReference>
<dbReference type="Proteomes" id="UP000289738">
    <property type="component" value="Chromosome A10"/>
</dbReference>
<accession>A0A445B6Q9</accession>
<evidence type="ECO:0000313" key="3">
    <source>
        <dbReference type="Proteomes" id="UP000289738"/>
    </source>
</evidence>
<evidence type="ECO:0000313" key="2">
    <source>
        <dbReference type="EMBL" id="RYR34343.1"/>
    </source>
</evidence>
<protein>
    <submittedName>
        <fullName evidence="2">Uncharacterized protein</fullName>
    </submittedName>
</protein>
<keyword evidence="3" id="KW-1185">Reference proteome</keyword>
<sequence length="37" mass="4479">MRQKEIKSMDRPHRLYPIGNTRSPQGRLRHPRVVDRP</sequence>
<proteinExistence type="predicted"/>
<comment type="caution">
    <text evidence="2">The sequence shown here is derived from an EMBL/GenBank/DDBJ whole genome shotgun (WGS) entry which is preliminary data.</text>
</comment>
<feature type="region of interest" description="Disordered" evidence="1">
    <location>
        <begin position="1"/>
        <end position="37"/>
    </location>
</feature>
<dbReference type="AlphaFoldDB" id="A0A445B6Q9"/>
<feature type="compositionally biased region" description="Basic and acidic residues" evidence="1">
    <location>
        <begin position="1"/>
        <end position="13"/>
    </location>
</feature>
<reference evidence="2 3" key="1">
    <citation type="submission" date="2019-01" db="EMBL/GenBank/DDBJ databases">
        <title>Sequencing of cultivated peanut Arachis hypogaea provides insights into genome evolution and oil improvement.</title>
        <authorList>
            <person name="Chen X."/>
        </authorList>
    </citation>
    <scope>NUCLEOTIDE SEQUENCE [LARGE SCALE GENOMIC DNA]</scope>
    <source>
        <strain evidence="3">cv. Fuhuasheng</strain>
        <tissue evidence="2">Leaves</tissue>
    </source>
</reference>
<gene>
    <name evidence="2" type="ORF">Ahy_A10g049158</name>
</gene>